<evidence type="ECO:0000256" key="3">
    <source>
        <dbReference type="ARBA" id="ARBA00022448"/>
    </source>
</evidence>
<dbReference type="Proteomes" id="UP001597135">
    <property type="component" value="Unassembled WGS sequence"/>
</dbReference>
<evidence type="ECO:0000256" key="6">
    <source>
        <dbReference type="ARBA" id="ARBA00022989"/>
    </source>
</evidence>
<feature type="transmembrane region" description="Helical" evidence="8">
    <location>
        <begin position="162"/>
        <end position="184"/>
    </location>
</feature>
<dbReference type="PANTHER" id="PTHR30269:SF37">
    <property type="entry name" value="MEMBRANE TRANSPORTER PROTEIN"/>
    <property type="match status" value="1"/>
</dbReference>
<keyword evidence="10" id="KW-1185">Reference proteome</keyword>
<evidence type="ECO:0000256" key="5">
    <source>
        <dbReference type="ARBA" id="ARBA00022692"/>
    </source>
</evidence>
<keyword evidence="7 8" id="KW-0472">Membrane</keyword>
<keyword evidence="3" id="KW-0813">Transport</keyword>
<feature type="transmembrane region" description="Helical" evidence="8">
    <location>
        <begin position="190"/>
        <end position="211"/>
    </location>
</feature>
<keyword evidence="5 8" id="KW-0812">Transmembrane</keyword>
<evidence type="ECO:0000256" key="7">
    <source>
        <dbReference type="ARBA" id="ARBA00023136"/>
    </source>
</evidence>
<evidence type="ECO:0000256" key="2">
    <source>
        <dbReference type="ARBA" id="ARBA00009142"/>
    </source>
</evidence>
<reference evidence="10" key="1">
    <citation type="journal article" date="2019" name="Int. J. Syst. Evol. Microbiol.">
        <title>The Global Catalogue of Microorganisms (GCM) 10K type strain sequencing project: providing services to taxonomists for standard genome sequencing and annotation.</title>
        <authorList>
            <consortium name="The Broad Institute Genomics Platform"/>
            <consortium name="The Broad Institute Genome Sequencing Center for Infectious Disease"/>
            <person name="Wu L."/>
            <person name="Ma J."/>
        </authorList>
    </citation>
    <scope>NUCLEOTIDE SEQUENCE [LARGE SCALE GENOMIC DNA]</scope>
    <source>
        <strain evidence="10">CCUG 62953</strain>
    </source>
</reference>
<proteinExistence type="inferred from homology"/>
<evidence type="ECO:0000256" key="8">
    <source>
        <dbReference type="RuleBase" id="RU363041"/>
    </source>
</evidence>
<keyword evidence="6 8" id="KW-1133">Transmembrane helix</keyword>
<comment type="similarity">
    <text evidence="2 8">Belongs to the 4-toluene sulfonate uptake permease (TSUP) (TC 2.A.102) family.</text>
</comment>
<sequence length="246" mass="26169">MDQTLLLALAALIVGLSKGGLSSAAAIAVPLLALFMNPVTAAATLLPVFIVTDWIGVWLYRKTWSGRNLAILIPSMAAGTLIATLITPYTPESALLIFTGLIGAWYIARRIFGRETSEARPARTGPGVFWGVITGIASFITHSGAPPVQAFLLPQKLPKLEFAGTIAIAFAIGNLMKVPGYWAIGQLDGLDWVQVALLACVGIAGTFLGRWLTGILPERGYRLLIETMLGVLSAVLLWKGVAMWLG</sequence>
<feature type="transmembrane region" description="Helical" evidence="8">
    <location>
        <begin position="34"/>
        <end position="57"/>
    </location>
</feature>
<gene>
    <name evidence="9" type="ORF">ACFQ4E_18345</name>
</gene>
<accession>A0ABW3ZML9</accession>
<dbReference type="InterPro" id="IPR002781">
    <property type="entry name" value="TM_pro_TauE-like"/>
</dbReference>
<keyword evidence="4 8" id="KW-1003">Cell membrane</keyword>
<evidence type="ECO:0000313" key="9">
    <source>
        <dbReference type="EMBL" id="MFD1344396.1"/>
    </source>
</evidence>
<feature type="transmembrane region" description="Helical" evidence="8">
    <location>
        <begin position="223"/>
        <end position="245"/>
    </location>
</feature>
<comment type="caution">
    <text evidence="9">The sequence shown here is derived from an EMBL/GenBank/DDBJ whole genome shotgun (WGS) entry which is preliminary data.</text>
</comment>
<dbReference type="PANTHER" id="PTHR30269">
    <property type="entry name" value="TRANSMEMBRANE PROTEIN YFCA"/>
    <property type="match status" value="1"/>
</dbReference>
<dbReference type="RefSeq" id="WP_386805975.1">
    <property type="nucleotide sequence ID" value="NZ_JBHTMU010000048.1"/>
</dbReference>
<organism evidence="9 10">
    <name type="scientific">Litorisediminicola beolgyonensis</name>
    <dbReference type="NCBI Taxonomy" id="1173614"/>
    <lineage>
        <taxon>Bacteria</taxon>
        <taxon>Pseudomonadati</taxon>
        <taxon>Pseudomonadota</taxon>
        <taxon>Alphaproteobacteria</taxon>
        <taxon>Rhodobacterales</taxon>
        <taxon>Paracoccaceae</taxon>
        <taxon>Litorisediminicola</taxon>
    </lineage>
</organism>
<evidence type="ECO:0000256" key="4">
    <source>
        <dbReference type="ARBA" id="ARBA00022475"/>
    </source>
</evidence>
<feature type="transmembrane region" description="Helical" evidence="8">
    <location>
        <begin position="69"/>
        <end position="87"/>
    </location>
</feature>
<dbReference type="InterPro" id="IPR052017">
    <property type="entry name" value="TSUP"/>
</dbReference>
<evidence type="ECO:0000313" key="10">
    <source>
        <dbReference type="Proteomes" id="UP001597135"/>
    </source>
</evidence>
<evidence type="ECO:0000256" key="1">
    <source>
        <dbReference type="ARBA" id="ARBA00004651"/>
    </source>
</evidence>
<protein>
    <recommendedName>
        <fullName evidence="8">Probable membrane transporter protein</fullName>
    </recommendedName>
</protein>
<feature type="transmembrane region" description="Helical" evidence="8">
    <location>
        <begin position="93"/>
        <end position="112"/>
    </location>
</feature>
<dbReference type="EMBL" id="JBHTMU010000048">
    <property type="protein sequence ID" value="MFD1344396.1"/>
    <property type="molecule type" value="Genomic_DNA"/>
</dbReference>
<comment type="subcellular location">
    <subcellularLocation>
        <location evidence="1 8">Cell membrane</location>
        <topology evidence="1 8">Multi-pass membrane protein</topology>
    </subcellularLocation>
</comment>
<dbReference type="Pfam" id="PF01925">
    <property type="entry name" value="TauE"/>
    <property type="match status" value="1"/>
</dbReference>
<name>A0ABW3ZML9_9RHOB</name>